<comment type="subcellular location">
    <subcellularLocation>
        <location evidence="1">Cytoplasm</location>
    </subcellularLocation>
</comment>
<dbReference type="AlphaFoldDB" id="A0A1Y5RHJ9"/>
<dbReference type="GO" id="GO:0000921">
    <property type="term" value="P:septin ring assembly"/>
    <property type="evidence" value="ECO:0007669"/>
    <property type="project" value="TreeGrafter"/>
</dbReference>
<dbReference type="GO" id="GO:0032153">
    <property type="term" value="C:cell division site"/>
    <property type="evidence" value="ECO:0007669"/>
    <property type="project" value="TreeGrafter"/>
</dbReference>
<keyword evidence="12" id="KW-1185">Reference proteome</keyword>
<evidence type="ECO:0000256" key="2">
    <source>
        <dbReference type="ARBA" id="ARBA00015195"/>
    </source>
</evidence>
<dbReference type="RefSeq" id="WP_085852508.1">
    <property type="nucleotide sequence ID" value="NZ_FOPF01000001.1"/>
</dbReference>
<dbReference type="InterPro" id="IPR042233">
    <property type="entry name" value="Cell_div_ZapA_N"/>
</dbReference>
<dbReference type="Proteomes" id="UP000193870">
    <property type="component" value="Unassembled WGS sequence"/>
</dbReference>
<dbReference type="SUPFAM" id="SSF102829">
    <property type="entry name" value="Cell division protein ZapA-like"/>
    <property type="match status" value="1"/>
</dbReference>
<organism evidence="11 12">
    <name type="scientific">Palleronia marisminoris</name>
    <dbReference type="NCBI Taxonomy" id="315423"/>
    <lineage>
        <taxon>Bacteria</taxon>
        <taxon>Pseudomonadati</taxon>
        <taxon>Pseudomonadota</taxon>
        <taxon>Alphaproteobacteria</taxon>
        <taxon>Rhodobacterales</taxon>
        <taxon>Roseobacteraceae</taxon>
        <taxon>Palleronia</taxon>
    </lineage>
</organism>
<feature type="coiled-coil region" evidence="10">
    <location>
        <begin position="63"/>
        <end position="128"/>
    </location>
</feature>
<dbReference type="STRING" id="315423.SAMN04488020_101488"/>
<evidence type="ECO:0000256" key="7">
    <source>
        <dbReference type="ARBA" id="ARBA00024910"/>
    </source>
</evidence>
<evidence type="ECO:0000256" key="9">
    <source>
        <dbReference type="ARBA" id="ARBA00033158"/>
    </source>
</evidence>
<dbReference type="GO" id="GO:0000917">
    <property type="term" value="P:division septum assembly"/>
    <property type="evidence" value="ECO:0007669"/>
    <property type="project" value="UniProtKB-KW"/>
</dbReference>
<evidence type="ECO:0000256" key="5">
    <source>
        <dbReference type="ARBA" id="ARBA00023210"/>
    </source>
</evidence>
<dbReference type="EMBL" id="FWFV01000001">
    <property type="protein sequence ID" value="SLN17296.1"/>
    <property type="molecule type" value="Genomic_DNA"/>
</dbReference>
<dbReference type="Gene3D" id="3.30.160.880">
    <property type="entry name" value="Cell division protein ZapA protomer, N-terminal domain"/>
    <property type="match status" value="1"/>
</dbReference>
<dbReference type="PANTHER" id="PTHR34981:SF1">
    <property type="entry name" value="CELL DIVISION PROTEIN ZAPA"/>
    <property type="match status" value="1"/>
</dbReference>
<dbReference type="InterPro" id="IPR007838">
    <property type="entry name" value="Cell_div_ZapA-like"/>
</dbReference>
<keyword evidence="3" id="KW-0963">Cytoplasm</keyword>
<gene>
    <name evidence="11" type="ORF">PAM7066_00488</name>
</gene>
<comment type="function">
    <text evidence="7">Activator of cell division through the inhibition of FtsZ GTPase activity, therefore promoting FtsZ assembly into bundles of protofilaments necessary for the formation of the division Z ring. It is recruited early at mid-cell but it is not essential for cell division.</text>
</comment>
<dbReference type="GO" id="GO:0005829">
    <property type="term" value="C:cytosol"/>
    <property type="evidence" value="ECO:0007669"/>
    <property type="project" value="TreeGrafter"/>
</dbReference>
<protein>
    <recommendedName>
        <fullName evidence="2">Cell division protein ZapA</fullName>
    </recommendedName>
    <alternativeName>
        <fullName evidence="9">Z ring-associated protein ZapA</fullName>
    </alternativeName>
</protein>
<dbReference type="InterPro" id="IPR036192">
    <property type="entry name" value="Cell_div_ZapA-like_sf"/>
</dbReference>
<keyword evidence="10" id="KW-0175">Coiled coil</keyword>
<name>A0A1Y5RHJ9_9RHOB</name>
<evidence type="ECO:0000256" key="6">
    <source>
        <dbReference type="ARBA" id="ARBA00023306"/>
    </source>
</evidence>
<comment type="subunit">
    <text evidence="8">Homodimer. Interacts with FtsZ.</text>
</comment>
<dbReference type="PANTHER" id="PTHR34981">
    <property type="entry name" value="CELL DIVISION PROTEIN ZAPA"/>
    <property type="match status" value="1"/>
</dbReference>
<keyword evidence="5" id="KW-0717">Septation</keyword>
<dbReference type="GO" id="GO:0043093">
    <property type="term" value="P:FtsZ-dependent cytokinesis"/>
    <property type="evidence" value="ECO:0007669"/>
    <property type="project" value="TreeGrafter"/>
</dbReference>
<evidence type="ECO:0000256" key="4">
    <source>
        <dbReference type="ARBA" id="ARBA00022618"/>
    </source>
</evidence>
<evidence type="ECO:0000256" key="10">
    <source>
        <dbReference type="SAM" id="Coils"/>
    </source>
</evidence>
<keyword evidence="4 11" id="KW-0132">Cell division</keyword>
<evidence type="ECO:0000256" key="1">
    <source>
        <dbReference type="ARBA" id="ARBA00004496"/>
    </source>
</evidence>
<sequence>MPDERITIGGRDYDVACQPGEEQYLQSAARYLDTEAQQLVDQIGRLPEQRMLLMAGLMLADKTAGLEEQLRFAESRAAELEQTLADMQDRPAPEPERVEVPVIPNSVLETLEQMTARAEAIADETARRAHEDQD</sequence>
<reference evidence="11 12" key="1">
    <citation type="submission" date="2017-03" db="EMBL/GenBank/DDBJ databases">
        <authorList>
            <person name="Afonso C.L."/>
            <person name="Miller P.J."/>
            <person name="Scott M.A."/>
            <person name="Spackman E."/>
            <person name="Goraichik I."/>
            <person name="Dimitrov K.M."/>
            <person name="Suarez D.L."/>
            <person name="Swayne D.E."/>
        </authorList>
    </citation>
    <scope>NUCLEOTIDE SEQUENCE [LARGE SCALE GENOMIC DNA]</scope>
    <source>
        <strain evidence="11 12">CECT 7066</strain>
    </source>
</reference>
<dbReference type="Pfam" id="PF05164">
    <property type="entry name" value="ZapA"/>
    <property type="match status" value="1"/>
</dbReference>
<evidence type="ECO:0000256" key="8">
    <source>
        <dbReference type="ARBA" id="ARBA00026068"/>
    </source>
</evidence>
<proteinExistence type="predicted"/>
<accession>A0A1Y5RHJ9</accession>
<evidence type="ECO:0000313" key="12">
    <source>
        <dbReference type="Proteomes" id="UP000193870"/>
    </source>
</evidence>
<evidence type="ECO:0000256" key="3">
    <source>
        <dbReference type="ARBA" id="ARBA00022490"/>
    </source>
</evidence>
<dbReference type="OrthoDB" id="9797575at2"/>
<keyword evidence="6" id="KW-0131">Cell cycle</keyword>
<evidence type="ECO:0000313" key="11">
    <source>
        <dbReference type="EMBL" id="SLN17296.1"/>
    </source>
</evidence>
<dbReference type="GO" id="GO:0030428">
    <property type="term" value="C:cell septum"/>
    <property type="evidence" value="ECO:0007669"/>
    <property type="project" value="TreeGrafter"/>
</dbReference>